<reference evidence="3" key="1">
    <citation type="submission" date="2025-08" db="UniProtKB">
        <authorList>
            <consortium name="RefSeq"/>
        </authorList>
    </citation>
    <scope>IDENTIFICATION</scope>
</reference>
<dbReference type="Pfam" id="PF13577">
    <property type="entry name" value="SnoaL_4"/>
    <property type="match status" value="1"/>
</dbReference>
<evidence type="ECO:0000259" key="1">
    <source>
        <dbReference type="Pfam" id="PF13577"/>
    </source>
</evidence>
<evidence type="ECO:0000313" key="3">
    <source>
        <dbReference type="RefSeq" id="WP_051378688.1"/>
    </source>
</evidence>
<feature type="domain" description="SnoaL-like" evidence="1">
    <location>
        <begin position="30"/>
        <end position="164"/>
    </location>
</feature>
<dbReference type="SUPFAM" id="SSF54427">
    <property type="entry name" value="NTF2-like"/>
    <property type="match status" value="1"/>
</dbReference>
<accession>A0A8B6X9N1</accession>
<proteinExistence type="predicted"/>
<keyword evidence="2" id="KW-1185">Reference proteome</keyword>
<dbReference type="Proteomes" id="UP000675920">
    <property type="component" value="Unplaced"/>
</dbReference>
<evidence type="ECO:0000313" key="2">
    <source>
        <dbReference type="Proteomes" id="UP000675920"/>
    </source>
</evidence>
<dbReference type="InterPro" id="IPR032710">
    <property type="entry name" value="NTF2-like_dom_sf"/>
</dbReference>
<dbReference type="InterPro" id="IPR037401">
    <property type="entry name" value="SnoaL-like"/>
</dbReference>
<organism evidence="2 3">
    <name type="scientific">Derxia gummosa DSM 723</name>
    <dbReference type="NCBI Taxonomy" id="1121388"/>
    <lineage>
        <taxon>Bacteria</taxon>
        <taxon>Pseudomonadati</taxon>
        <taxon>Pseudomonadota</taxon>
        <taxon>Betaproteobacteria</taxon>
        <taxon>Burkholderiales</taxon>
        <taxon>Alcaligenaceae</taxon>
        <taxon>Derxia</taxon>
    </lineage>
</organism>
<dbReference type="OrthoDB" id="8686501at2"/>
<dbReference type="Gene3D" id="3.10.450.50">
    <property type="match status" value="1"/>
</dbReference>
<protein>
    <submittedName>
        <fullName evidence="3">Nuclear transport factor 2 family protein</fullName>
    </submittedName>
</protein>
<dbReference type="RefSeq" id="WP_051378688.1">
    <property type="nucleotide sequence ID" value="NZ_AXWS01000013.1"/>
</dbReference>
<dbReference type="AlphaFoldDB" id="A0A8B6X9N1"/>
<name>A0A8B6X9N1_9BURK</name>
<sequence>MNPPAAVADATHGAPASADRLAQLEARLARFEAEHAIRACLKRYMALCDALDAATPLDELASLFTRGATWAGKGGRYGATFGGYAGRDEIAAMFRRYMRTPAHFAFNAHFLTSELIEVESEGRARGGWLMLQTSTFASGASQLSAARLSVGFAVEDGRWRIDRFETEALFSRPVDHWDASAPLPVPAADA</sequence>